<gene>
    <name evidence="1" type="ORF">GCM10023258_39940</name>
</gene>
<dbReference type="Proteomes" id="UP001500427">
    <property type="component" value="Unassembled WGS sequence"/>
</dbReference>
<evidence type="ECO:0000313" key="1">
    <source>
        <dbReference type="EMBL" id="GAA5036942.1"/>
    </source>
</evidence>
<comment type="caution">
    <text evidence="1">The sequence shown here is derived from an EMBL/GenBank/DDBJ whole genome shotgun (WGS) entry which is preliminary data.</text>
</comment>
<proteinExistence type="predicted"/>
<protein>
    <submittedName>
        <fullName evidence="1">Uncharacterized protein</fullName>
    </submittedName>
</protein>
<keyword evidence="2" id="KW-1185">Reference proteome</keyword>
<organism evidence="1 2">
    <name type="scientific">Terrabacter aeriphilus</name>
    <dbReference type="NCBI Taxonomy" id="515662"/>
    <lineage>
        <taxon>Bacteria</taxon>
        <taxon>Bacillati</taxon>
        <taxon>Actinomycetota</taxon>
        <taxon>Actinomycetes</taxon>
        <taxon>Micrococcales</taxon>
        <taxon>Intrasporangiaceae</taxon>
        <taxon>Terrabacter</taxon>
    </lineage>
</organism>
<reference evidence="2" key="1">
    <citation type="journal article" date="2019" name="Int. J. Syst. Evol. Microbiol.">
        <title>The Global Catalogue of Microorganisms (GCM) 10K type strain sequencing project: providing services to taxonomists for standard genome sequencing and annotation.</title>
        <authorList>
            <consortium name="The Broad Institute Genomics Platform"/>
            <consortium name="The Broad Institute Genome Sequencing Center for Infectious Disease"/>
            <person name="Wu L."/>
            <person name="Ma J."/>
        </authorList>
    </citation>
    <scope>NUCLEOTIDE SEQUENCE [LARGE SCALE GENOMIC DNA]</scope>
    <source>
        <strain evidence="2">JCM 17687</strain>
    </source>
</reference>
<dbReference type="RefSeq" id="WP_345509321.1">
    <property type="nucleotide sequence ID" value="NZ_BAABIW010000039.1"/>
</dbReference>
<accession>A0ABP9JMR1</accession>
<name>A0ABP9JMR1_9MICO</name>
<dbReference type="EMBL" id="BAABIW010000039">
    <property type="protein sequence ID" value="GAA5036942.1"/>
    <property type="molecule type" value="Genomic_DNA"/>
</dbReference>
<sequence>MTIRPVAELDATLADVNDELSYAPQSADFYRGCAAALEWITGQRRVGPVDVDGSATADESGVHGQLAAAVAMLHGERPTPAPLVRAYVSGVEATLAWVLGQTDEPPL</sequence>
<evidence type="ECO:0000313" key="2">
    <source>
        <dbReference type="Proteomes" id="UP001500427"/>
    </source>
</evidence>